<evidence type="ECO:0000256" key="4">
    <source>
        <dbReference type="ARBA" id="ARBA00022448"/>
    </source>
</evidence>
<evidence type="ECO:0000256" key="3">
    <source>
        <dbReference type="ARBA" id="ARBA00007874"/>
    </source>
</evidence>
<keyword evidence="6 10" id="KW-0479">Metal-binding</keyword>
<keyword evidence="5 10" id="KW-0001">2Fe-2S</keyword>
<dbReference type="GO" id="GO:0051537">
    <property type="term" value="F:2 iron, 2 sulfur cluster binding"/>
    <property type="evidence" value="ECO:0007669"/>
    <property type="project" value="UniProtKB-KW"/>
</dbReference>
<dbReference type="GO" id="GO:0022900">
    <property type="term" value="P:electron transport chain"/>
    <property type="evidence" value="ECO:0007669"/>
    <property type="project" value="InterPro"/>
</dbReference>
<name>A0AAV8SIM5_9ROSI</name>
<organism evidence="12 13">
    <name type="scientific">Erythroxylum novogranatense</name>
    <dbReference type="NCBI Taxonomy" id="1862640"/>
    <lineage>
        <taxon>Eukaryota</taxon>
        <taxon>Viridiplantae</taxon>
        <taxon>Streptophyta</taxon>
        <taxon>Embryophyta</taxon>
        <taxon>Tracheophyta</taxon>
        <taxon>Spermatophyta</taxon>
        <taxon>Magnoliopsida</taxon>
        <taxon>eudicotyledons</taxon>
        <taxon>Gunneridae</taxon>
        <taxon>Pentapetalae</taxon>
        <taxon>rosids</taxon>
        <taxon>fabids</taxon>
        <taxon>Malpighiales</taxon>
        <taxon>Erythroxylaceae</taxon>
        <taxon>Erythroxylum</taxon>
    </lineage>
</organism>
<evidence type="ECO:0000256" key="8">
    <source>
        <dbReference type="ARBA" id="ARBA00023004"/>
    </source>
</evidence>
<dbReference type="PANTHER" id="PTHR43112">
    <property type="entry name" value="FERREDOXIN"/>
    <property type="match status" value="1"/>
</dbReference>
<protein>
    <recommendedName>
        <fullName evidence="10">Ferredoxin</fullName>
    </recommendedName>
</protein>
<keyword evidence="8 10" id="KW-0408">Iron</keyword>
<evidence type="ECO:0000259" key="11">
    <source>
        <dbReference type="PROSITE" id="PS51085"/>
    </source>
</evidence>
<evidence type="ECO:0000313" key="12">
    <source>
        <dbReference type="EMBL" id="KAJ8752122.1"/>
    </source>
</evidence>
<dbReference type="EMBL" id="JAIWQS010000010">
    <property type="protein sequence ID" value="KAJ8752122.1"/>
    <property type="molecule type" value="Genomic_DNA"/>
</dbReference>
<evidence type="ECO:0000256" key="6">
    <source>
        <dbReference type="ARBA" id="ARBA00022723"/>
    </source>
</evidence>
<dbReference type="CDD" id="cd00207">
    <property type="entry name" value="fer2"/>
    <property type="match status" value="1"/>
</dbReference>
<keyword evidence="9 10" id="KW-0411">Iron-sulfur</keyword>
<keyword evidence="10" id="KW-0150">Chloroplast</keyword>
<accession>A0AAV8SIM5</accession>
<sequence>MQKFIFKAEVAFSNFVSVASEISRNLREGNVETVVEVLRRVKQFGGQIKAMAAYNVKLIIPEGEKVITVPDEVHILDHVEEEGVDLPYSCRVGSCSSCVWKVVSGTVDQSDGSFLDDDQMADG</sequence>
<dbReference type="InterPro" id="IPR010241">
    <property type="entry name" value="Fd_pln"/>
</dbReference>
<evidence type="ECO:0000256" key="9">
    <source>
        <dbReference type="ARBA" id="ARBA00023014"/>
    </source>
</evidence>
<reference evidence="12 13" key="1">
    <citation type="submission" date="2021-09" db="EMBL/GenBank/DDBJ databases">
        <title>Genomic insights and catalytic innovation underlie evolution of tropane alkaloids biosynthesis.</title>
        <authorList>
            <person name="Wang Y.-J."/>
            <person name="Tian T."/>
            <person name="Huang J.-P."/>
            <person name="Huang S.-X."/>
        </authorList>
    </citation>
    <scope>NUCLEOTIDE SEQUENCE [LARGE SCALE GENOMIC DNA]</scope>
    <source>
        <strain evidence="12">KIB-2018</strain>
        <tissue evidence="12">Leaf</tissue>
    </source>
</reference>
<comment type="similarity">
    <text evidence="3 10">Belongs to the 2Fe2S plant-type ferredoxin family.</text>
</comment>
<dbReference type="PROSITE" id="PS00197">
    <property type="entry name" value="2FE2S_FER_1"/>
    <property type="match status" value="1"/>
</dbReference>
<dbReference type="Pfam" id="PF00111">
    <property type="entry name" value="Fer2"/>
    <property type="match status" value="1"/>
</dbReference>
<proteinExistence type="inferred from homology"/>
<comment type="function">
    <text evidence="1 10">Ferredoxins are iron-sulfur proteins that transfer electrons in a wide variety of metabolic reactions.</text>
</comment>
<keyword evidence="13" id="KW-1185">Reference proteome</keyword>
<keyword evidence="4 10" id="KW-0813">Transport</keyword>
<dbReference type="NCBIfam" id="TIGR02008">
    <property type="entry name" value="fdx_plant"/>
    <property type="match status" value="1"/>
</dbReference>
<dbReference type="InterPro" id="IPR006058">
    <property type="entry name" value="2Fe2S_fd_BS"/>
</dbReference>
<dbReference type="GO" id="GO:0009570">
    <property type="term" value="C:chloroplast stroma"/>
    <property type="evidence" value="ECO:0007669"/>
    <property type="project" value="TreeGrafter"/>
</dbReference>
<gene>
    <name evidence="12" type="ORF">K2173_001797</name>
</gene>
<evidence type="ECO:0000256" key="5">
    <source>
        <dbReference type="ARBA" id="ARBA00022714"/>
    </source>
</evidence>
<dbReference type="Gene3D" id="3.10.20.30">
    <property type="match status" value="1"/>
</dbReference>
<feature type="domain" description="2Fe-2S ferredoxin-type" evidence="11">
    <location>
        <begin position="54"/>
        <end position="123"/>
    </location>
</feature>
<dbReference type="PANTHER" id="PTHR43112:SF3">
    <property type="entry name" value="FERREDOXIN-2, CHLOROPLASTIC"/>
    <property type="match status" value="1"/>
</dbReference>
<evidence type="ECO:0000256" key="10">
    <source>
        <dbReference type="RuleBase" id="RU364001"/>
    </source>
</evidence>
<dbReference type="AlphaFoldDB" id="A0AAV8SIM5"/>
<comment type="caution">
    <text evidence="12">The sequence shown here is derived from an EMBL/GenBank/DDBJ whole genome shotgun (WGS) entry which is preliminary data.</text>
</comment>
<dbReference type="InterPro" id="IPR001041">
    <property type="entry name" value="2Fe-2S_ferredoxin-type"/>
</dbReference>
<keyword evidence="7 10" id="KW-0249">Electron transport</keyword>
<dbReference type="SUPFAM" id="SSF54292">
    <property type="entry name" value="2Fe-2S ferredoxin-like"/>
    <property type="match status" value="1"/>
</dbReference>
<dbReference type="PROSITE" id="PS51085">
    <property type="entry name" value="2FE2S_FER_2"/>
    <property type="match status" value="1"/>
</dbReference>
<evidence type="ECO:0000256" key="7">
    <source>
        <dbReference type="ARBA" id="ARBA00022982"/>
    </source>
</evidence>
<comment type="subcellular location">
    <subcellularLocation>
        <location evidence="2 10">Plastid</location>
        <location evidence="2 10">Chloroplast</location>
    </subcellularLocation>
</comment>
<dbReference type="InterPro" id="IPR036010">
    <property type="entry name" value="2Fe-2S_ferredoxin-like_sf"/>
</dbReference>
<dbReference type="Proteomes" id="UP001159364">
    <property type="component" value="Linkage Group LG10"/>
</dbReference>
<comment type="cofactor">
    <cofactor evidence="10">
        <name>[2Fe-2S] cluster</name>
        <dbReference type="ChEBI" id="CHEBI:190135"/>
    </cofactor>
    <text evidence="10">Binds 1 [2Fe-2S] cluster.</text>
</comment>
<dbReference type="InterPro" id="IPR012675">
    <property type="entry name" value="Beta-grasp_dom_sf"/>
</dbReference>
<keyword evidence="10" id="KW-0934">Plastid</keyword>
<evidence type="ECO:0000313" key="13">
    <source>
        <dbReference type="Proteomes" id="UP001159364"/>
    </source>
</evidence>
<dbReference type="GO" id="GO:0009055">
    <property type="term" value="F:electron transfer activity"/>
    <property type="evidence" value="ECO:0007669"/>
    <property type="project" value="InterPro"/>
</dbReference>
<dbReference type="GO" id="GO:0046872">
    <property type="term" value="F:metal ion binding"/>
    <property type="evidence" value="ECO:0007669"/>
    <property type="project" value="UniProtKB-KW"/>
</dbReference>
<evidence type="ECO:0000256" key="1">
    <source>
        <dbReference type="ARBA" id="ARBA00003532"/>
    </source>
</evidence>
<evidence type="ECO:0000256" key="2">
    <source>
        <dbReference type="ARBA" id="ARBA00004229"/>
    </source>
</evidence>